<dbReference type="PANTHER" id="PTHR43776:SF7">
    <property type="entry name" value="D,D-DIPEPTIDE TRANSPORT ATP-BINDING PROTEIN DDPF-RELATED"/>
    <property type="match status" value="1"/>
</dbReference>
<keyword evidence="2" id="KW-0813">Transport</keyword>
<dbReference type="InterPro" id="IPR017871">
    <property type="entry name" value="ABC_transporter-like_CS"/>
</dbReference>
<reference evidence="6 7" key="1">
    <citation type="submission" date="2013-03" db="EMBL/GenBank/DDBJ databases">
        <title>Draft genome sequence of Gracibacillus halophilus YIM-C55.5, a moderately halophilic and thermophilic organism from the Xiaochaidamu salt lake.</title>
        <authorList>
            <person name="Sugumar T."/>
            <person name="Polireddy D.R."/>
            <person name="Antony A."/>
            <person name="Madhava Y.R."/>
            <person name="Sivakumar N."/>
        </authorList>
    </citation>
    <scope>NUCLEOTIDE SEQUENCE [LARGE SCALE GENOMIC DNA]</scope>
    <source>
        <strain evidence="6 7">YIM-C55.5</strain>
    </source>
</reference>
<gene>
    <name evidence="6" type="ORF">J416_09679</name>
</gene>
<dbReference type="GO" id="GO:0055085">
    <property type="term" value="P:transmembrane transport"/>
    <property type="evidence" value="ECO:0007669"/>
    <property type="project" value="UniProtKB-ARBA"/>
</dbReference>
<proteinExistence type="inferred from homology"/>
<dbReference type="InterPro" id="IPR050319">
    <property type="entry name" value="ABC_transp_ATP-bind"/>
</dbReference>
<dbReference type="GO" id="GO:0005524">
    <property type="term" value="F:ATP binding"/>
    <property type="evidence" value="ECO:0007669"/>
    <property type="project" value="UniProtKB-KW"/>
</dbReference>
<dbReference type="SMART" id="SM00382">
    <property type="entry name" value="AAA"/>
    <property type="match status" value="1"/>
</dbReference>
<dbReference type="InterPro" id="IPR027417">
    <property type="entry name" value="P-loop_NTPase"/>
</dbReference>
<dbReference type="PROSITE" id="PS00211">
    <property type="entry name" value="ABC_TRANSPORTER_1"/>
    <property type="match status" value="1"/>
</dbReference>
<dbReference type="InterPro" id="IPR003439">
    <property type="entry name" value="ABC_transporter-like_ATP-bd"/>
</dbReference>
<keyword evidence="4" id="KW-0067">ATP-binding</keyword>
<dbReference type="InterPro" id="IPR003593">
    <property type="entry name" value="AAA+_ATPase"/>
</dbReference>
<dbReference type="Gene3D" id="3.40.50.300">
    <property type="entry name" value="P-loop containing nucleotide triphosphate hydrolases"/>
    <property type="match status" value="1"/>
</dbReference>
<evidence type="ECO:0000256" key="1">
    <source>
        <dbReference type="ARBA" id="ARBA00005417"/>
    </source>
</evidence>
<feature type="domain" description="ABC transporter" evidence="5">
    <location>
        <begin position="2"/>
        <end position="199"/>
    </location>
</feature>
<protein>
    <submittedName>
        <fullName evidence="6">ATPase</fullName>
    </submittedName>
</protein>
<keyword evidence="3" id="KW-0547">Nucleotide-binding</keyword>
<keyword evidence="7" id="KW-1185">Reference proteome</keyword>
<name>N4WKG1_9BACI</name>
<dbReference type="PATRIC" id="fig|1308866.3.peg.1962"/>
<organism evidence="6 7">
    <name type="scientific">Gracilibacillus halophilus YIM-C55.5</name>
    <dbReference type="NCBI Taxonomy" id="1308866"/>
    <lineage>
        <taxon>Bacteria</taxon>
        <taxon>Bacillati</taxon>
        <taxon>Bacillota</taxon>
        <taxon>Bacilli</taxon>
        <taxon>Bacillales</taxon>
        <taxon>Bacillaceae</taxon>
        <taxon>Gracilibacillus</taxon>
    </lineage>
</organism>
<dbReference type="Pfam" id="PF00005">
    <property type="entry name" value="ABC_tran"/>
    <property type="match status" value="1"/>
</dbReference>
<evidence type="ECO:0000313" key="7">
    <source>
        <dbReference type="Proteomes" id="UP000012283"/>
    </source>
</evidence>
<dbReference type="Proteomes" id="UP000012283">
    <property type="component" value="Unassembled WGS sequence"/>
</dbReference>
<dbReference type="EMBL" id="APML01000034">
    <property type="protein sequence ID" value="ENH96637.1"/>
    <property type="molecule type" value="Genomic_DNA"/>
</dbReference>
<evidence type="ECO:0000256" key="4">
    <source>
        <dbReference type="ARBA" id="ARBA00022840"/>
    </source>
</evidence>
<dbReference type="SUPFAM" id="SSF52540">
    <property type="entry name" value="P-loop containing nucleoside triphosphate hydrolases"/>
    <property type="match status" value="1"/>
</dbReference>
<dbReference type="PANTHER" id="PTHR43776">
    <property type="entry name" value="TRANSPORT ATP-BINDING PROTEIN"/>
    <property type="match status" value="1"/>
</dbReference>
<comment type="similarity">
    <text evidence="1">Belongs to the ABC transporter superfamily.</text>
</comment>
<dbReference type="OrthoDB" id="9806285at2"/>
<dbReference type="RefSeq" id="WP_003469167.1">
    <property type="nucleotide sequence ID" value="NZ_APML01000034.1"/>
</dbReference>
<dbReference type="STRING" id="1308866.J416_09679"/>
<accession>N4WKG1</accession>
<evidence type="ECO:0000256" key="2">
    <source>
        <dbReference type="ARBA" id="ARBA00022448"/>
    </source>
</evidence>
<dbReference type="AlphaFoldDB" id="N4WKG1"/>
<evidence type="ECO:0000313" key="6">
    <source>
        <dbReference type="EMBL" id="ENH96637.1"/>
    </source>
</evidence>
<dbReference type="GO" id="GO:0016887">
    <property type="term" value="F:ATP hydrolysis activity"/>
    <property type="evidence" value="ECO:0007669"/>
    <property type="project" value="InterPro"/>
</dbReference>
<evidence type="ECO:0000256" key="3">
    <source>
        <dbReference type="ARBA" id="ARBA00022741"/>
    </source>
</evidence>
<evidence type="ECO:0000259" key="5">
    <source>
        <dbReference type="PROSITE" id="PS50893"/>
    </source>
</evidence>
<dbReference type="eggNOG" id="COG1124">
    <property type="taxonomic scope" value="Bacteria"/>
</dbReference>
<comment type="caution">
    <text evidence="6">The sequence shown here is derived from an EMBL/GenBank/DDBJ whole genome shotgun (WGS) entry which is preliminary data.</text>
</comment>
<sequence length="199" mass="22662">MLTISNLTYHIANKGYLFQNVTLSVQPGEIVGLTGHSGIGKSTFAKVVAGYLTPDEGTINRVQNKRQPHPVQLIWQHPEQAVNPKWRIKKVLEEAGPIDDEWLERLQIHSSWLKRFPDQLSGGELQRICIARCLMTRPDFIIADEITTMLDPITQADIWDVLRQIAKTESIGILAISHHYELLERLTDRTLSFETLSKK</sequence>
<dbReference type="PROSITE" id="PS50893">
    <property type="entry name" value="ABC_TRANSPORTER_2"/>
    <property type="match status" value="1"/>
</dbReference>